<dbReference type="InterPro" id="IPR027806">
    <property type="entry name" value="HARBI1_dom"/>
</dbReference>
<evidence type="ECO:0000313" key="4">
    <source>
        <dbReference type="EMBL" id="MBW0506461.1"/>
    </source>
</evidence>
<name>A0A9Q3DLH2_9BASI</name>
<feature type="domain" description="DDE Tnp4" evidence="3">
    <location>
        <begin position="16"/>
        <end position="100"/>
    </location>
</feature>
<dbReference type="Pfam" id="PF13359">
    <property type="entry name" value="DDE_Tnp_4"/>
    <property type="match status" value="1"/>
</dbReference>
<accession>A0A9Q3DLH2</accession>
<dbReference type="GO" id="GO:0046872">
    <property type="term" value="F:metal ion binding"/>
    <property type="evidence" value="ECO:0007669"/>
    <property type="project" value="UniProtKB-KW"/>
</dbReference>
<keyword evidence="5" id="KW-1185">Reference proteome</keyword>
<reference evidence="4" key="1">
    <citation type="submission" date="2021-03" db="EMBL/GenBank/DDBJ databases">
        <title>Draft genome sequence of rust myrtle Austropuccinia psidii MF-1, a brazilian biotype.</title>
        <authorList>
            <person name="Quecine M.C."/>
            <person name="Pachon D.M.R."/>
            <person name="Bonatelli M.L."/>
            <person name="Correr F.H."/>
            <person name="Franceschini L.M."/>
            <person name="Leite T.F."/>
            <person name="Margarido G.R.A."/>
            <person name="Almeida C.A."/>
            <person name="Ferrarezi J.A."/>
            <person name="Labate C.A."/>
        </authorList>
    </citation>
    <scope>NUCLEOTIDE SEQUENCE</scope>
    <source>
        <strain evidence="4">MF-1</strain>
    </source>
</reference>
<protein>
    <recommendedName>
        <fullName evidence="3">DDE Tnp4 domain-containing protein</fullName>
    </recommendedName>
</protein>
<comment type="caution">
    <text evidence="4">The sequence shown here is derived from an EMBL/GenBank/DDBJ whole genome shotgun (WGS) entry which is preliminary data.</text>
</comment>
<sequence>MCALRNRMVELYPIHHCHLLGDSGYALEPWMIVPFASGEEPEAETPEDRFNKDHASDRNCVERCIGLLKAVMRCINDERVMHYDFVKSALIVVAVCVIHNLRVLGNVPHFIGDEENLGNENANEDYEDEVQVVNLLAQGRVARQQIVQELERQRR</sequence>
<keyword evidence="2" id="KW-0479">Metal-binding</keyword>
<evidence type="ECO:0000259" key="3">
    <source>
        <dbReference type="Pfam" id="PF13359"/>
    </source>
</evidence>
<gene>
    <name evidence="4" type="ORF">O181_046176</name>
</gene>
<dbReference type="AlphaFoldDB" id="A0A9Q3DLH2"/>
<comment type="cofactor">
    <cofactor evidence="1">
        <name>a divalent metal cation</name>
        <dbReference type="ChEBI" id="CHEBI:60240"/>
    </cofactor>
</comment>
<dbReference type="EMBL" id="AVOT02019099">
    <property type="protein sequence ID" value="MBW0506461.1"/>
    <property type="molecule type" value="Genomic_DNA"/>
</dbReference>
<evidence type="ECO:0000256" key="2">
    <source>
        <dbReference type="ARBA" id="ARBA00022723"/>
    </source>
</evidence>
<proteinExistence type="predicted"/>
<dbReference type="Proteomes" id="UP000765509">
    <property type="component" value="Unassembled WGS sequence"/>
</dbReference>
<evidence type="ECO:0000313" key="5">
    <source>
        <dbReference type="Proteomes" id="UP000765509"/>
    </source>
</evidence>
<organism evidence="4 5">
    <name type="scientific">Austropuccinia psidii MF-1</name>
    <dbReference type="NCBI Taxonomy" id="1389203"/>
    <lineage>
        <taxon>Eukaryota</taxon>
        <taxon>Fungi</taxon>
        <taxon>Dikarya</taxon>
        <taxon>Basidiomycota</taxon>
        <taxon>Pucciniomycotina</taxon>
        <taxon>Pucciniomycetes</taxon>
        <taxon>Pucciniales</taxon>
        <taxon>Sphaerophragmiaceae</taxon>
        <taxon>Austropuccinia</taxon>
    </lineage>
</organism>
<dbReference type="OrthoDB" id="8193938at2759"/>
<evidence type="ECO:0000256" key="1">
    <source>
        <dbReference type="ARBA" id="ARBA00001968"/>
    </source>
</evidence>